<dbReference type="Gene3D" id="3.40.50.1000">
    <property type="entry name" value="HAD superfamily/HAD-like"/>
    <property type="match status" value="1"/>
</dbReference>
<dbReference type="AlphaFoldDB" id="A0A380NB45"/>
<evidence type="ECO:0000313" key="3">
    <source>
        <dbReference type="EMBL" id="SUP35319.1"/>
    </source>
</evidence>
<sequence>MPAPRPAERRIAPAAGDGAAMAALGLDDPVPVPSTAPFREPAHADGQPWPDHDEDWVDAANQTPQEGPGQCVCATTPCPASPGGQNAERRAHGGSSEASEAGHRGPAELRGLLKPLSAQAPPPPADAGRRGRFVVGHLPPVSGRHTARFTAASTRQPTRLYDPRMIRAVVFDVGECLVDETREYGTWADWLGVPRHTFAAMFGAVIAQGRDYRDVFQEFRPGFDLSAERERRAEAGQPEHFGEEDLYSDVREALRTLRADGLWLGIAGNQTVRAGTILRKLFSEDVDLIGTSDDWGASKPDPAFFHRVAEVVPAEPGEILYVGDRVDNDLRPGRGVGMHTALVHRGPWATIQWRTEEAEALPTFRVETLLELSPCIAEFNAREH</sequence>
<organism evidence="3 4">
    <name type="scientific">Streptomyces griseus</name>
    <dbReference type="NCBI Taxonomy" id="1911"/>
    <lineage>
        <taxon>Bacteria</taxon>
        <taxon>Bacillati</taxon>
        <taxon>Actinomycetota</taxon>
        <taxon>Actinomycetes</taxon>
        <taxon>Kitasatosporales</taxon>
        <taxon>Streptomycetaceae</taxon>
        <taxon>Streptomyces</taxon>
    </lineage>
</organism>
<dbReference type="NCBIfam" id="TIGR01549">
    <property type="entry name" value="HAD-SF-IA-v1"/>
    <property type="match status" value="1"/>
</dbReference>
<keyword evidence="1 3" id="KW-0378">Hydrolase</keyword>
<protein>
    <submittedName>
        <fullName evidence="3">HAD-superfamily hydrolase</fullName>
    </submittedName>
</protein>
<dbReference type="Pfam" id="PF00702">
    <property type="entry name" value="Hydrolase"/>
    <property type="match status" value="1"/>
</dbReference>
<feature type="region of interest" description="Disordered" evidence="2">
    <location>
        <begin position="81"/>
        <end position="104"/>
    </location>
</feature>
<dbReference type="GO" id="GO:0016787">
    <property type="term" value="F:hydrolase activity"/>
    <property type="evidence" value="ECO:0007669"/>
    <property type="project" value="UniProtKB-KW"/>
</dbReference>
<dbReference type="Proteomes" id="UP000254150">
    <property type="component" value="Unassembled WGS sequence"/>
</dbReference>
<dbReference type="InterPro" id="IPR051540">
    <property type="entry name" value="S-2-haloacid_dehalogenase"/>
</dbReference>
<dbReference type="EMBL" id="UHID01000005">
    <property type="protein sequence ID" value="SUP35319.1"/>
    <property type="molecule type" value="Genomic_DNA"/>
</dbReference>
<feature type="compositionally biased region" description="Basic and acidic residues" evidence="2">
    <location>
        <begin position="1"/>
        <end position="11"/>
    </location>
</feature>
<dbReference type="PANTHER" id="PTHR43316">
    <property type="entry name" value="HYDROLASE, HALOACID DELAHOGENASE-RELATED"/>
    <property type="match status" value="1"/>
</dbReference>
<evidence type="ECO:0000256" key="2">
    <source>
        <dbReference type="SAM" id="MobiDB-lite"/>
    </source>
</evidence>
<dbReference type="InterPro" id="IPR023214">
    <property type="entry name" value="HAD_sf"/>
</dbReference>
<proteinExistence type="predicted"/>
<dbReference type="SUPFAM" id="SSF56784">
    <property type="entry name" value="HAD-like"/>
    <property type="match status" value="1"/>
</dbReference>
<dbReference type="InterPro" id="IPR036412">
    <property type="entry name" value="HAD-like_sf"/>
</dbReference>
<evidence type="ECO:0000313" key="4">
    <source>
        <dbReference type="Proteomes" id="UP000254150"/>
    </source>
</evidence>
<dbReference type="SFLD" id="SFLDS00003">
    <property type="entry name" value="Haloacid_Dehalogenase"/>
    <property type="match status" value="1"/>
</dbReference>
<reference evidence="3 4" key="1">
    <citation type="submission" date="2018-06" db="EMBL/GenBank/DDBJ databases">
        <authorList>
            <consortium name="Pathogen Informatics"/>
            <person name="Doyle S."/>
        </authorList>
    </citation>
    <scope>NUCLEOTIDE SEQUENCE [LARGE SCALE GENOMIC DNA]</scope>
    <source>
        <strain evidence="3 4">NCTC7807</strain>
    </source>
</reference>
<accession>A0A380NB45</accession>
<name>A0A380NB45_STRGR</name>
<feature type="region of interest" description="Disordered" evidence="2">
    <location>
        <begin position="1"/>
        <end position="69"/>
    </location>
</feature>
<gene>
    <name evidence="3" type="ORF">NCTC7807_01960</name>
</gene>
<feature type="compositionally biased region" description="Low complexity" evidence="2">
    <location>
        <begin position="12"/>
        <end position="29"/>
    </location>
</feature>
<evidence type="ECO:0000256" key="1">
    <source>
        <dbReference type="ARBA" id="ARBA00022801"/>
    </source>
</evidence>
<dbReference type="SFLD" id="SFLDG01129">
    <property type="entry name" value="C1.5:_HAD__Beta-PGM__Phosphata"/>
    <property type="match status" value="1"/>
</dbReference>
<dbReference type="InterPro" id="IPR006439">
    <property type="entry name" value="HAD-SF_hydro_IA"/>
</dbReference>